<evidence type="ECO:0000313" key="1">
    <source>
        <dbReference type="EMBL" id="ALM13316.1"/>
    </source>
</evidence>
<dbReference type="KEGG" id="prf:PeribacterA2_0639"/>
<accession>A0A0S1SLE8</accession>
<name>A0A0S1STS4_9BACT</name>
<dbReference type="EMBL" id="CP013065">
    <property type="protein sequence ID" value="ALM13316.1"/>
    <property type="molecule type" value="Genomic_DNA"/>
</dbReference>
<reference evidence="1 2" key="2">
    <citation type="journal article" date="2016" name="PeerJ">
        <title>Analysis of five complete genome sequences for members of the class Peribacteria in the recently recognized Peregrinibacteria bacterial phylum.</title>
        <authorList>
            <person name="Anantharaman K."/>
            <person name="Brown C.T."/>
            <person name="Burstein D."/>
            <person name="Castelle C.J."/>
            <person name="Probst A.J."/>
            <person name="Thomas B.C."/>
            <person name="Williams K.H."/>
            <person name="Banfield J.F."/>
        </authorList>
    </citation>
    <scope>NUCLEOTIDE SEQUENCE [LARGE SCALE GENOMIC DNA]</scope>
    <source>
        <strain evidence="1">RIFOXYD1_FULL_PER-ii_59_16</strain>
    </source>
</reference>
<protein>
    <submittedName>
        <fullName evidence="1">Uncharacterized protein</fullName>
    </submittedName>
</protein>
<accession>A0A0S1SBU1</accession>
<accession>A0A0S1SNZ5</accession>
<accession>A0A0S1STS4</accession>
<proteinExistence type="predicted"/>
<accession>A0A0S1SV38</accession>
<dbReference type="Proteomes" id="UP000069135">
    <property type="component" value="Chromosome"/>
</dbReference>
<gene>
    <name evidence="1" type="ORF">PeribacterD1_0639</name>
</gene>
<dbReference type="AlphaFoldDB" id="A0A0S1STS4"/>
<sequence length="200" mass="22869">MKAPQEFAENERKRGEPGYVEVFAQERTLTHRIIRPDRVTDQGFGIYGEEAPLEQPVAHTDFVGTAKFYNTHYEPDVIGQRIGGLSLPGFVHNLRTLQKKTGVTDDRRYTYAYVEPTEPQYWIEGNGMRGTIRARPLTDAEIQQFQSLLRGGDTVEDKLALTKEALRERVEQLLGLKPRIVRTIRSARDRVAGWLKGSRK</sequence>
<organism evidence="1 2">
    <name type="scientific">Candidatus Peribacter riflensis</name>
    <dbReference type="NCBI Taxonomy" id="1735162"/>
    <lineage>
        <taxon>Bacteria</taxon>
        <taxon>Candidatus Peregrinibacteriota</taxon>
        <taxon>Candidatus Peribacteria</taxon>
        <taxon>Candidatus Peribacterales</taxon>
        <taxon>Candidatus Peribacteraceae</taxon>
        <taxon>Candidatus Peribacter</taxon>
    </lineage>
</organism>
<evidence type="ECO:0000313" key="2">
    <source>
        <dbReference type="Proteomes" id="UP000069135"/>
    </source>
</evidence>
<dbReference type="STRING" id="1735162.PeribacterB2_0639"/>
<reference evidence="2" key="1">
    <citation type="submission" date="2015-10" db="EMBL/GenBank/DDBJ databases">
        <title>Analysis of five complete genome sequences for members of the class Peribacteria in the recently recognized Peregrinibacteria bacterial phylum.</title>
        <authorList>
            <person name="Anantharaman K."/>
            <person name="Brown C.T."/>
            <person name="Burstein D."/>
            <person name="Castelle C.J."/>
            <person name="Probst A.J."/>
            <person name="Thomas B.C."/>
            <person name="Williams K.H."/>
            <person name="Banfield J.F."/>
        </authorList>
    </citation>
    <scope>NUCLEOTIDE SEQUENCE [LARGE SCALE GENOMIC DNA]</scope>
</reference>